<dbReference type="Proteomes" id="UP000031014">
    <property type="component" value="Unassembled WGS sequence"/>
</dbReference>
<keyword evidence="1" id="KW-0812">Transmembrane</keyword>
<evidence type="ECO:0000256" key="1">
    <source>
        <dbReference type="SAM" id="Phobius"/>
    </source>
</evidence>
<reference evidence="2 3" key="1">
    <citation type="submission" date="2013-06" db="EMBL/GenBank/DDBJ databases">
        <title>Whole genome shotgun sequence of Bacillus selenatarsenatis SF-1.</title>
        <authorList>
            <person name="Kuroda M."/>
            <person name="Sei K."/>
            <person name="Yamashita M."/>
            <person name="Ike M."/>
        </authorList>
    </citation>
    <scope>NUCLEOTIDE SEQUENCE [LARGE SCALE GENOMIC DNA]</scope>
    <source>
        <strain evidence="2 3">SF-1</strain>
    </source>
</reference>
<evidence type="ECO:0000313" key="3">
    <source>
        <dbReference type="Proteomes" id="UP000031014"/>
    </source>
</evidence>
<name>A0A0A8WZP5_MESS1</name>
<sequence length="58" mass="6658">MKPAAKLKAFIFIGISLLVVSILDVLTMNTLLQGNNYFFIFVIGFVFLIRALFLYRNE</sequence>
<keyword evidence="3" id="KW-1185">Reference proteome</keyword>
<keyword evidence="1" id="KW-0472">Membrane</keyword>
<dbReference type="EMBL" id="BASE01000012">
    <property type="protein sequence ID" value="GAM12419.1"/>
    <property type="molecule type" value="Genomic_DNA"/>
</dbReference>
<protein>
    <submittedName>
        <fullName evidence="2">Uncharacterized protein</fullName>
    </submittedName>
</protein>
<comment type="caution">
    <text evidence="2">The sequence shown here is derived from an EMBL/GenBank/DDBJ whole genome shotgun (WGS) entry which is preliminary data.</text>
</comment>
<dbReference type="AlphaFoldDB" id="A0A0A8WZP5"/>
<organism evidence="2 3">
    <name type="scientific">Mesobacillus selenatarsenatis (strain DSM 18680 / JCM 14380 / FERM P-15431 / SF-1)</name>
    <dbReference type="NCBI Taxonomy" id="1321606"/>
    <lineage>
        <taxon>Bacteria</taxon>
        <taxon>Bacillati</taxon>
        <taxon>Bacillota</taxon>
        <taxon>Bacilli</taxon>
        <taxon>Bacillales</taxon>
        <taxon>Bacillaceae</taxon>
        <taxon>Mesobacillus</taxon>
    </lineage>
</organism>
<evidence type="ECO:0000313" key="2">
    <source>
        <dbReference type="EMBL" id="GAM12419.1"/>
    </source>
</evidence>
<gene>
    <name evidence="2" type="ORF">SAMD00020551_0552</name>
</gene>
<feature type="transmembrane region" description="Helical" evidence="1">
    <location>
        <begin position="9"/>
        <end position="31"/>
    </location>
</feature>
<feature type="transmembrane region" description="Helical" evidence="1">
    <location>
        <begin position="37"/>
        <end position="55"/>
    </location>
</feature>
<keyword evidence="1" id="KW-1133">Transmembrane helix</keyword>
<accession>A0A0A8WZP5</accession>
<proteinExistence type="predicted"/>
<dbReference type="STRING" id="1321606.SAMD00020551_0552"/>